<organism evidence="1 2">
    <name type="scientific">Melastoma candidum</name>
    <dbReference type="NCBI Taxonomy" id="119954"/>
    <lineage>
        <taxon>Eukaryota</taxon>
        <taxon>Viridiplantae</taxon>
        <taxon>Streptophyta</taxon>
        <taxon>Embryophyta</taxon>
        <taxon>Tracheophyta</taxon>
        <taxon>Spermatophyta</taxon>
        <taxon>Magnoliopsida</taxon>
        <taxon>eudicotyledons</taxon>
        <taxon>Gunneridae</taxon>
        <taxon>Pentapetalae</taxon>
        <taxon>rosids</taxon>
        <taxon>malvids</taxon>
        <taxon>Myrtales</taxon>
        <taxon>Melastomataceae</taxon>
        <taxon>Melastomatoideae</taxon>
        <taxon>Melastomateae</taxon>
        <taxon>Melastoma</taxon>
    </lineage>
</organism>
<evidence type="ECO:0000313" key="1">
    <source>
        <dbReference type="EMBL" id="KAI4387821.1"/>
    </source>
</evidence>
<reference evidence="2" key="1">
    <citation type="journal article" date="2023" name="Front. Plant Sci.">
        <title>Chromosomal-level genome assembly of Melastoma candidum provides insights into trichome evolution.</title>
        <authorList>
            <person name="Zhong Y."/>
            <person name="Wu W."/>
            <person name="Sun C."/>
            <person name="Zou P."/>
            <person name="Liu Y."/>
            <person name="Dai S."/>
            <person name="Zhou R."/>
        </authorList>
    </citation>
    <scope>NUCLEOTIDE SEQUENCE [LARGE SCALE GENOMIC DNA]</scope>
</reference>
<dbReference type="EMBL" id="CM042880">
    <property type="protein sequence ID" value="KAI4387821.1"/>
    <property type="molecule type" value="Genomic_DNA"/>
</dbReference>
<proteinExistence type="predicted"/>
<dbReference type="Proteomes" id="UP001057402">
    <property type="component" value="Chromosome 1"/>
</dbReference>
<name>A0ACB9SBB3_9MYRT</name>
<gene>
    <name evidence="1" type="ORF">MLD38_000220</name>
</gene>
<evidence type="ECO:0000313" key="2">
    <source>
        <dbReference type="Proteomes" id="UP001057402"/>
    </source>
</evidence>
<comment type="caution">
    <text evidence="1">The sequence shown here is derived from an EMBL/GenBank/DDBJ whole genome shotgun (WGS) entry which is preliminary data.</text>
</comment>
<accession>A0ACB9SBB3</accession>
<keyword evidence="2" id="KW-1185">Reference proteome</keyword>
<protein>
    <submittedName>
        <fullName evidence="1">Uncharacterized protein</fullName>
    </submittedName>
</protein>
<sequence>MDLSLSLSGLDFRVNFLNTTHNNRRIAHSNAATGATLGRVCLVSVPEGMETQEEGHNMPRKLSEADLPRKFEELIEEIIREDDEGGIDCVVADQILGWAMDIATRKGIKTAVFCLASGAQLVFALNNHHPFFRVSPRSCRIPDEWIPPHPTPKPIPETDSRVYSQKGSESFSLGEGVTVDL</sequence>